<proteinExistence type="predicted"/>
<keyword evidence="2" id="KW-0812">Transmembrane</keyword>
<feature type="region of interest" description="Disordered" evidence="1">
    <location>
        <begin position="40"/>
        <end position="60"/>
    </location>
</feature>
<dbReference type="AlphaFoldDB" id="A0A4U9D994"/>
<protein>
    <submittedName>
        <fullName evidence="3">Uncharacterized protein</fullName>
    </submittedName>
</protein>
<evidence type="ECO:0000313" key="4">
    <source>
        <dbReference type="Proteomes" id="UP000339249"/>
    </source>
</evidence>
<dbReference type="Proteomes" id="UP000339249">
    <property type="component" value="Unassembled WGS sequence"/>
</dbReference>
<feature type="transmembrane region" description="Helical" evidence="2">
    <location>
        <begin position="15"/>
        <end position="34"/>
    </location>
</feature>
<organism evidence="3 4">
    <name type="scientific">Raoultella terrigena</name>
    <name type="common">Klebsiella terrigena</name>
    <dbReference type="NCBI Taxonomy" id="577"/>
    <lineage>
        <taxon>Bacteria</taxon>
        <taxon>Pseudomonadati</taxon>
        <taxon>Pseudomonadota</taxon>
        <taxon>Gammaproteobacteria</taxon>
        <taxon>Enterobacterales</taxon>
        <taxon>Enterobacteriaceae</taxon>
        <taxon>Klebsiella/Raoultella group</taxon>
        <taxon>Raoultella</taxon>
    </lineage>
</organism>
<evidence type="ECO:0000256" key="1">
    <source>
        <dbReference type="SAM" id="MobiDB-lite"/>
    </source>
</evidence>
<dbReference type="EMBL" id="CABDVU010000001">
    <property type="protein sequence ID" value="VTN12385.1"/>
    <property type="molecule type" value="Genomic_DNA"/>
</dbReference>
<keyword evidence="2" id="KW-0472">Membrane</keyword>
<name>A0A4U9D994_RAOTE</name>
<gene>
    <name evidence="3" type="ORF">NCTC9185_04363</name>
</gene>
<evidence type="ECO:0000256" key="2">
    <source>
        <dbReference type="SAM" id="Phobius"/>
    </source>
</evidence>
<reference evidence="3 4" key="1">
    <citation type="submission" date="2019-04" db="EMBL/GenBank/DDBJ databases">
        <authorList>
            <consortium name="Pathogen Informatics"/>
        </authorList>
    </citation>
    <scope>NUCLEOTIDE SEQUENCE [LARGE SCALE GENOMIC DNA]</scope>
    <source>
        <strain evidence="3 4">NCTC9185</strain>
    </source>
</reference>
<keyword evidence="2" id="KW-1133">Transmembrane helix</keyword>
<sequence>MTNANDLLHSNRRSFALLWGLACLVMLGVLLTLLPQSADEQQRAGDAAETGAWRRSSEPQ</sequence>
<accession>A0A4U9D994</accession>
<evidence type="ECO:0000313" key="3">
    <source>
        <dbReference type="EMBL" id="VTN12385.1"/>
    </source>
</evidence>